<dbReference type="PANTHER" id="PTHR43096:SF52">
    <property type="entry name" value="DNAJ HOMOLOG 1, MITOCHONDRIAL-RELATED"/>
    <property type="match status" value="1"/>
</dbReference>
<dbReference type="InterPro" id="IPR036410">
    <property type="entry name" value="HSP_DnaJ_Cys-rich_dom_sf"/>
</dbReference>
<reference evidence="11" key="2">
    <citation type="journal article" date="2015" name="ISME J.">
        <title>A new class of marine Euryarchaeota group II from the Mediterranean deep chlorophyll maximum.</title>
        <authorList>
            <person name="Martin-Cuadrado A.B."/>
            <person name="Garcia-Heredia I."/>
            <person name="Molto A.G."/>
            <person name="Lopez-Ubeda R."/>
            <person name="Kimes N."/>
            <person name="Lopez-Garcia P."/>
            <person name="Moreira D."/>
            <person name="Rodriguez-Valera F."/>
        </authorList>
    </citation>
    <scope>NUCLEOTIDE SEQUENCE</scope>
</reference>
<dbReference type="Gene3D" id="1.10.287.110">
    <property type="entry name" value="DnaJ domain"/>
    <property type="match status" value="1"/>
</dbReference>
<keyword evidence="6" id="KW-0235">DNA replication</keyword>
<feature type="repeat" description="CXXCXGXG motif" evidence="6">
    <location>
        <begin position="208"/>
        <end position="215"/>
    </location>
</feature>
<dbReference type="PROSITE" id="PS00636">
    <property type="entry name" value="DNAJ_1"/>
    <property type="match status" value="1"/>
</dbReference>
<dbReference type="InterPro" id="IPR012724">
    <property type="entry name" value="DnaJ"/>
</dbReference>
<protein>
    <recommendedName>
        <fullName evidence="6">Chaperone protein DnaJ</fullName>
    </recommendedName>
</protein>
<evidence type="ECO:0000256" key="7">
    <source>
        <dbReference type="PROSITE-ProRule" id="PRU00546"/>
    </source>
</evidence>
<gene>
    <name evidence="6" type="primary">dnaJ</name>
</gene>
<sequence length="383" mass="42782">MSVKRDYYEVLDIKRDASQSEIKKSFRSLARKFHPDKNPNDPESELKFKEVQEAYAILSNPSEKRKYDTYGHNGPGGSPFGAGGFQGVNISVEDLFGGGFESVFSSIFGSSSPRRNKRQRGSDLLVSHSIPFEALMNGCEESLEFEVLKTCNDCNGLGSKNMDDVRECPACDGRGRIQRIERLGPFTQQVVSDCPSCKGEGRIIQNPCSNCRGQGRANQTKKVQFTVPPGIENGQRLRMSGYGESSKSENGDPGHLYIEIDVQEHEWFERDGADLLMALPLTFTDLVLGTTVEIPHLDGEILKIKIPPGSKPSQTISVKGRGLPSNRARNGRGSIMVLLKLDMPEKITRTFKKKLIDIRDEMNYSNEELEEKIRKEARSRRNG</sequence>
<evidence type="ECO:0000259" key="9">
    <source>
        <dbReference type="PROSITE" id="PS50076"/>
    </source>
</evidence>
<evidence type="ECO:0000256" key="1">
    <source>
        <dbReference type="ARBA" id="ARBA00022723"/>
    </source>
</evidence>
<dbReference type="PANTHER" id="PTHR43096">
    <property type="entry name" value="DNAJ HOMOLOG 1, MITOCHONDRIAL-RELATED"/>
    <property type="match status" value="1"/>
</dbReference>
<dbReference type="GO" id="GO:0005524">
    <property type="term" value="F:ATP binding"/>
    <property type="evidence" value="ECO:0007669"/>
    <property type="project" value="InterPro"/>
</dbReference>
<dbReference type="InterPro" id="IPR036869">
    <property type="entry name" value="J_dom_sf"/>
</dbReference>
<feature type="repeat" description="CXXCXGXG motif" evidence="6">
    <location>
        <begin position="151"/>
        <end position="158"/>
    </location>
</feature>
<feature type="binding site" evidence="6">
    <location>
        <position position="154"/>
    </location>
    <ligand>
        <name>Zn(2+)</name>
        <dbReference type="ChEBI" id="CHEBI:29105"/>
        <label>1</label>
    </ligand>
</feature>
<dbReference type="InterPro" id="IPR008971">
    <property type="entry name" value="HSP40/DnaJ_pept-bd"/>
</dbReference>
<feature type="binding site" evidence="6">
    <location>
        <position position="151"/>
    </location>
    <ligand>
        <name>Zn(2+)</name>
        <dbReference type="ChEBI" id="CHEBI:29105"/>
        <label>1</label>
    </ligand>
</feature>
<feature type="binding site" evidence="6">
    <location>
        <position position="171"/>
    </location>
    <ligand>
        <name>Zn(2+)</name>
        <dbReference type="ChEBI" id="CHEBI:29105"/>
        <label>2</label>
    </ligand>
</feature>
<evidence type="ECO:0000259" key="10">
    <source>
        <dbReference type="PROSITE" id="PS51188"/>
    </source>
</evidence>
<evidence type="ECO:0000256" key="6">
    <source>
        <dbReference type="HAMAP-Rule" id="MF_01152"/>
    </source>
</evidence>
<dbReference type="SMART" id="SM00271">
    <property type="entry name" value="DnaJ"/>
    <property type="match status" value="1"/>
</dbReference>
<evidence type="ECO:0000313" key="11">
    <source>
        <dbReference type="EMBL" id="ANV80470.1"/>
    </source>
</evidence>
<dbReference type="FunFam" id="2.60.260.20:FF:000013">
    <property type="entry name" value="DnaJ subfamily B member 11"/>
    <property type="match status" value="1"/>
</dbReference>
<dbReference type="Gene3D" id="2.60.260.20">
    <property type="entry name" value="Urease metallochaperone UreE, N-terminal domain"/>
    <property type="match status" value="2"/>
</dbReference>
<feature type="zinc finger region" description="CR-type" evidence="7">
    <location>
        <begin position="138"/>
        <end position="220"/>
    </location>
</feature>
<comment type="cofactor">
    <cofactor evidence="6">
        <name>Zn(2+)</name>
        <dbReference type="ChEBI" id="CHEBI:29105"/>
    </cofactor>
    <text evidence="6">Binds 2 Zn(2+) ions per monomer.</text>
</comment>
<feature type="domain" description="J" evidence="9">
    <location>
        <begin position="6"/>
        <end position="71"/>
    </location>
</feature>
<keyword evidence="8" id="KW-0175">Coiled coil</keyword>
<feature type="binding site" evidence="6">
    <location>
        <position position="211"/>
    </location>
    <ligand>
        <name>Zn(2+)</name>
        <dbReference type="ChEBI" id="CHEBI:29105"/>
        <label>1</label>
    </ligand>
</feature>
<comment type="function">
    <text evidence="6">Participates actively in the response to hyperosmotic and heat shock by preventing the aggregation of stress-denatured proteins and by disaggregating proteins, also in an autonomous, DnaK-independent fashion. Unfolded proteins bind initially to DnaJ; upon interaction with the DnaJ-bound protein, DnaK hydrolyzes its bound ATP, resulting in the formation of a stable complex. GrpE releases ADP from DnaK; ATP binding to DnaK triggers the release of the substrate protein, thus completing the reaction cycle. Several rounds of ATP-dependent interactions between DnaJ, DnaK and GrpE are required for fully efficient folding. Also involved, together with DnaK and GrpE, in the DNA replication of plasmids through activation of initiation proteins.</text>
</comment>
<feature type="repeat" description="CXXCXGXG motif" evidence="6">
    <location>
        <begin position="168"/>
        <end position="175"/>
    </location>
</feature>
<feature type="domain" description="CR-type" evidence="10">
    <location>
        <begin position="138"/>
        <end position="220"/>
    </location>
</feature>
<evidence type="ECO:0000256" key="5">
    <source>
        <dbReference type="ARBA" id="ARBA00023186"/>
    </source>
</evidence>
<keyword evidence="2 6" id="KW-0677">Repeat</keyword>
<organism evidence="11">
    <name type="scientific">uncultured Poseidoniia archaeon</name>
    <dbReference type="NCBI Taxonomy" id="1697135"/>
    <lineage>
        <taxon>Archaea</taxon>
        <taxon>Methanobacteriati</taxon>
        <taxon>Thermoplasmatota</taxon>
        <taxon>Candidatus Poseidoniia</taxon>
        <taxon>environmental samples</taxon>
    </lineage>
</organism>
<dbReference type="NCBIfam" id="NF008035">
    <property type="entry name" value="PRK10767.1"/>
    <property type="match status" value="1"/>
</dbReference>
<accession>A0A1B1TDV2</accession>
<evidence type="ECO:0000256" key="4">
    <source>
        <dbReference type="ARBA" id="ARBA00022833"/>
    </source>
</evidence>
<feature type="repeat" description="CXXCXGXG motif" evidence="6">
    <location>
        <begin position="194"/>
        <end position="201"/>
    </location>
</feature>
<dbReference type="GO" id="GO:0031072">
    <property type="term" value="F:heat shock protein binding"/>
    <property type="evidence" value="ECO:0007669"/>
    <property type="project" value="InterPro"/>
</dbReference>
<dbReference type="InterPro" id="IPR002939">
    <property type="entry name" value="DnaJ_C"/>
</dbReference>
<dbReference type="SUPFAM" id="SSF57938">
    <property type="entry name" value="DnaJ/Hsp40 cysteine-rich domain"/>
    <property type="match status" value="1"/>
</dbReference>
<keyword evidence="6" id="KW-0346">Stress response</keyword>
<dbReference type="InterPro" id="IPR001623">
    <property type="entry name" value="DnaJ_domain"/>
</dbReference>
<dbReference type="SUPFAM" id="SSF46565">
    <property type="entry name" value="Chaperone J-domain"/>
    <property type="match status" value="1"/>
</dbReference>
<name>A0A1B1TDV2_9ARCH</name>
<dbReference type="InterPro" id="IPR018253">
    <property type="entry name" value="DnaJ_domain_CS"/>
</dbReference>
<dbReference type="AlphaFoldDB" id="A0A1B1TDV2"/>
<evidence type="ECO:0000256" key="3">
    <source>
        <dbReference type="ARBA" id="ARBA00022771"/>
    </source>
</evidence>
<comment type="domain">
    <text evidence="6">The J domain is necessary and sufficient to stimulate DnaK ATPase activity. Zinc center 1 plays an important role in the autonomous, DnaK-independent chaperone activity of DnaJ. Zinc center 2 is essential for interaction with DnaK and for DnaJ activity.</text>
</comment>
<dbReference type="Gene3D" id="2.10.230.10">
    <property type="entry name" value="Heat shock protein DnaJ, cysteine-rich domain"/>
    <property type="match status" value="1"/>
</dbReference>
<dbReference type="GO" id="GO:0008270">
    <property type="term" value="F:zinc ion binding"/>
    <property type="evidence" value="ECO:0007669"/>
    <property type="project" value="UniProtKB-UniRule"/>
</dbReference>
<feature type="coiled-coil region" evidence="8">
    <location>
        <begin position="352"/>
        <end position="379"/>
    </location>
</feature>
<dbReference type="InterPro" id="IPR001305">
    <property type="entry name" value="HSP_DnaJ_Cys-rich_dom"/>
</dbReference>
<keyword evidence="3 6" id="KW-0863">Zinc-finger</keyword>
<keyword evidence="1 6" id="KW-0479">Metal-binding</keyword>
<dbReference type="Pfam" id="PF00684">
    <property type="entry name" value="DnaJ_CXXCXGXG"/>
    <property type="match status" value="1"/>
</dbReference>
<keyword evidence="6" id="KW-0963">Cytoplasm</keyword>
<evidence type="ECO:0000256" key="2">
    <source>
        <dbReference type="ARBA" id="ARBA00022737"/>
    </source>
</evidence>
<dbReference type="HAMAP" id="MF_01152">
    <property type="entry name" value="DnaJ"/>
    <property type="match status" value="1"/>
</dbReference>
<feature type="binding site" evidence="6">
    <location>
        <position position="168"/>
    </location>
    <ligand>
        <name>Zn(2+)</name>
        <dbReference type="ChEBI" id="CHEBI:29105"/>
        <label>2</label>
    </ligand>
</feature>
<feature type="binding site" evidence="6">
    <location>
        <position position="208"/>
    </location>
    <ligand>
        <name>Zn(2+)</name>
        <dbReference type="ChEBI" id="CHEBI:29105"/>
        <label>1</label>
    </ligand>
</feature>
<dbReference type="GO" id="GO:0042026">
    <property type="term" value="P:protein refolding"/>
    <property type="evidence" value="ECO:0007669"/>
    <property type="project" value="TreeGrafter"/>
</dbReference>
<dbReference type="CDD" id="cd06257">
    <property type="entry name" value="DnaJ"/>
    <property type="match status" value="1"/>
</dbReference>
<dbReference type="SUPFAM" id="SSF49493">
    <property type="entry name" value="HSP40/DnaJ peptide-binding domain"/>
    <property type="match status" value="2"/>
</dbReference>
<dbReference type="EMBL" id="KP211889">
    <property type="protein sequence ID" value="ANV80470.1"/>
    <property type="molecule type" value="Genomic_DNA"/>
</dbReference>
<comment type="subcellular location">
    <subcellularLocation>
        <location evidence="6">Cytoplasm</location>
    </subcellularLocation>
</comment>
<comment type="similarity">
    <text evidence="6">Belongs to the DnaJ family.</text>
</comment>
<feature type="binding site" evidence="6">
    <location>
        <position position="194"/>
    </location>
    <ligand>
        <name>Zn(2+)</name>
        <dbReference type="ChEBI" id="CHEBI:29105"/>
        <label>2</label>
    </ligand>
</feature>
<dbReference type="PRINTS" id="PR00625">
    <property type="entry name" value="JDOMAIN"/>
</dbReference>
<dbReference type="PROSITE" id="PS51188">
    <property type="entry name" value="ZF_CR"/>
    <property type="match status" value="1"/>
</dbReference>
<dbReference type="CDD" id="cd10747">
    <property type="entry name" value="DnaJ_C"/>
    <property type="match status" value="1"/>
</dbReference>
<dbReference type="GO" id="GO:0051082">
    <property type="term" value="F:unfolded protein binding"/>
    <property type="evidence" value="ECO:0007669"/>
    <property type="project" value="UniProtKB-UniRule"/>
</dbReference>
<dbReference type="Pfam" id="PF01556">
    <property type="entry name" value="DnaJ_C"/>
    <property type="match status" value="1"/>
</dbReference>
<keyword evidence="5 6" id="KW-0143">Chaperone</keyword>
<dbReference type="PROSITE" id="PS50076">
    <property type="entry name" value="DNAJ_2"/>
    <property type="match status" value="1"/>
</dbReference>
<evidence type="ECO:0000256" key="8">
    <source>
        <dbReference type="SAM" id="Coils"/>
    </source>
</evidence>
<feature type="binding site" evidence="6">
    <location>
        <position position="197"/>
    </location>
    <ligand>
        <name>Zn(2+)</name>
        <dbReference type="ChEBI" id="CHEBI:29105"/>
        <label>2</label>
    </ligand>
</feature>
<dbReference type="GO" id="GO:0009408">
    <property type="term" value="P:response to heat"/>
    <property type="evidence" value="ECO:0007669"/>
    <property type="project" value="InterPro"/>
</dbReference>
<reference evidence="11" key="1">
    <citation type="submission" date="2014-11" db="EMBL/GenBank/DDBJ databases">
        <authorList>
            <person name="Zhu J."/>
            <person name="Qi W."/>
            <person name="Song R."/>
        </authorList>
    </citation>
    <scope>NUCLEOTIDE SEQUENCE</scope>
</reference>
<dbReference type="GO" id="GO:0005737">
    <property type="term" value="C:cytoplasm"/>
    <property type="evidence" value="ECO:0007669"/>
    <property type="project" value="UniProtKB-SubCell"/>
</dbReference>
<dbReference type="CDD" id="cd10719">
    <property type="entry name" value="DnaJ_zf"/>
    <property type="match status" value="1"/>
</dbReference>
<keyword evidence="4 6" id="KW-0862">Zinc</keyword>
<dbReference type="Pfam" id="PF00226">
    <property type="entry name" value="DnaJ"/>
    <property type="match status" value="1"/>
</dbReference>
<dbReference type="FunFam" id="2.10.230.10:FF:000002">
    <property type="entry name" value="Molecular chaperone DnaJ"/>
    <property type="match status" value="1"/>
</dbReference>
<dbReference type="GO" id="GO:0006260">
    <property type="term" value="P:DNA replication"/>
    <property type="evidence" value="ECO:0007669"/>
    <property type="project" value="UniProtKB-KW"/>
</dbReference>
<comment type="subunit">
    <text evidence="6">Homodimer.</text>
</comment>
<proteinExistence type="inferred from homology"/>